<dbReference type="PANTHER" id="PTHR34477">
    <property type="entry name" value="UPF0213 PROTEIN YHBQ"/>
    <property type="match status" value="1"/>
</dbReference>
<feature type="domain" description="GIY-YIG" evidence="2">
    <location>
        <begin position="1"/>
        <end position="75"/>
    </location>
</feature>
<keyword evidence="3" id="KW-0540">Nuclease</keyword>
<dbReference type="Proteomes" id="UP001228504">
    <property type="component" value="Unassembled WGS sequence"/>
</dbReference>
<name>A0ABT9UUH9_9FIRM</name>
<dbReference type="InterPro" id="IPR050190">
    <property type="entry name" value="UPF0213_domain"/>
</dbReference>
<protein>
    <submittedName>
        <fullName evidence="3">Endonuclease</fullName>
    </submittedName>
</protein>
<dbReference type="PANTHER" id="PTHR34477:SF1">
    <property type="entry name" value="UPF0213 PROTEIN YHBQ"/>
    <property type="match status" value="1"/>
</dbReference>
<dbReference type="InterPro" id="IPR000305">
    <property type="entry name" value="GIY-YIG_endonuc"/>
</dbReference>
<keyword evidence="4" id="KW-1185">Reference proteome</keyword>
<gene>
    <name evidence="3" type="ORF">J2S18_001867</name>
</gene>
<dbReference type="RefSeq" id="WP_307486084.1">
    <property type="nucleotide sequence ID" value="NZ_JAUSUF010000005.1"/>
</dbReference>
<dbReference type="CDD" id="cd10456">
    <property type="entry name" value="GIY-YIG_UPF0213"/>
    <property type="match status" value="1"/>
</dbReference>
<dbReference type="EMBL" id="JAUSUF010000005">
    <property type="protein sequence ID" value="MDQ0149936.1"/>
    <property type="molecule type" value="Genomic_DNA"/>
</dbReference>
<dbReference type="PROSITE" id="PS50164">
    <property type="entry name" value="GIY_YIG"/>
    <property type="match status" value="1"/>
</dbReference>
<reference evidence="3 4" key="1">
    <citation type="submission" date="2023-07" db="EMBL/GenBank/DDBJ databases">
        <title>Genomic Encyclopedia of Type Strains, Phase IV (KMG-IV): sequencing the most valuable type-strain genomes for metagenomic binning, comparative biology and taxonomic classification.</title>
        <authorList>
            <person name="Goeker M."/>
        </authorList>
    </citation>
    <scope>NUCLEOTIDE SEQUENCE [LARGE SCALE GENOMIC DNA]</scope>
    <source>
        <strain evidence="3 4">DSM 20694</strain>
    </source>
</reference>
<dbReference type="Gene3D" id="3.40.1440.10">
    <property type="entry name" value="GIY-YIG endonuclease"/>
    <property type="match status" value="1"/>
</dbReference>
<comment type="similarity">
    <text evidence="1">Belongs to the UPF0213 family.</text>
</comment>
<accession>A0ABT9UUH9</accession>
<dbReference type="InterPro" id="IPR035901">
    <property type="entry name" value="GIY-YIG_endonuc_sf"/>
</dbReference>
<keyword evidence="3" id="KW-0255">Endonuclease</keyword>
<keyword evidence="3" id="KW-0378">Hydrolase</keyword>
<sequence length="86" mass="10298">MNYVYIIKCKDNSLYTGWTNNLEERFKAHSEGRGAKYTRGRGPLELVYFEEYENKIDAMKREFKIKKLNRKDKLILINNFNKSGKK</sequence>
<dbReference type="GO" id="GO:0004519">
    <property type="term" value="F:endonuclease activity"/>
    <property type="evidence" value="ECO:0007669"/>
    <property type="project" value="UniProtKB-KW"/>
</dbReference>
<organism evidence="3 4">
    <name type="scientific">Eubacterium multiforme</name>
    <dbReference type="NCBI Taxonomy" id="83339"/>
    <lineage>
        <taxon>Bacteria</taxon>
        <taxon>Bacillati</taxon>
        <taxon>Bacillota</taxon>
        <taxon>Clostridia</taxon>
        <taxon>Eubacteriales</taxon>
        <taxon>Eubacteriaceae</taxon>
        <taxon>Eubacterium</taxon>
    </lineage>
</organism>
<evidence type="ECO:0000313" key="4">
    <source>
        <dbReference type="Proteomes" id="UP001228504"/>
    </source>
</evidence>
<proteinExistence type="inferred from homology"/>
<evidence type="ECO:0000313" key="3">
    <source>
        <dbReference type="EMBL" id="MDQ0149936.1"/>
    </source>
</evidence>
<evidence type="ECO:0000256" key="1">
    <source>
        <dbReference type="ARBA" id="ARBA00007435"/>
    </source>
</evidence>
<dbReference type="SUPFAM" id="SSF82771">
    <property type="entry name" value="GIY-YIG endonuclease"/>
    <property type="match status" value="1"/>
</dbReference>
<comment type="caution">
    <text evidence="3">The sequence shown here is derived from an EMBL/GenBank/DDBJ whole genome shotgun (WGS) entry which is preliminary data.</text>
</comment>
<dbReference type="Pfam" id="PF01541">
    <property type="entry name" value="GIY-YIG"/>
    <property type="match status" value="1"/>
</dbReference>
<evidence type="ECO:0000259" key="2">
    <source>
        <dbReference type="PROSITE" id="PS50164"/>
    </source>
</evidence>